<dbReference type="Gene3D" id="1.10.10.10">
    <property type="entry name" value="Winged helix-like DNA-binding domain superfamily/Winged helix DNA-binding domain"/>
    <property type="match status" value="1"/>
</dbReference>
<name>A0ABS0WEC8_9ALTE</name>
<dbReference type="InterPro" id="IPR002577">
    <property type="entry name" value="HTH_HxlR"/>
</dbReference>
<accession>A0ABS0WEC8</accession>
<dbReference type="EMBL" id="JAEILT010000013">
    <property type="protein sequence ID" value="MBJ2136826.1"/>
    <property type="molecule type" value="Genomic_DNA"/>
</dbReference>
<dbReference type="Proteomes" id="UP000649232">
    <property type="component" value="Unassembled WGS sequence"/>
</dbReference>
<keyword evidence="1" id="KW-0805">Transcription regulation</keyword>
<protein>
    <submittedName>
        <fullName evidence="5">Helix-turn-helix transcriptional regulator</fullName>
    </submittedName>
</protein>
<evidence type="ECO:0000313" key="6">
    <source>
        <dbReference type="Proteomes" id="UP000649232"/>
    </source>
</evidence>
<dbReference type="PANTHER" id="PTHR33204">
    <property type="entry name" value="TRANSCRIPTIONAL REGULATOR, MARR FAMILY"/>
    <property type="match status" value="1"/>
</dbReference>
<dbReference type="Pfam" id="PF01638">
    <property type="entry name" value="HxlR"/>
    <property type="match status" value="1"/>
</dbReference>
<keyword evidence="2" id="KW-0238">DNA-binding</keyword>
<dbReference type="SUPFAM" id="SSF55718">
    <property type="entry name" value="SCP-like"/>
    <property type="match status" value="1"/>
</dbReference>
<evidence type="ECO:0000259" key="4">
    <source>
        <dbReference type="PROSITE" id="PS51118"/>
    </source>
</evidence>
<evidence type="ECO:0000313" key="5">
    <source>
        <dbReference type="EMBL" id="MBJ2136826.1"/>
    </source>
</evidence>
<dbReference type="PANTHER" id="PTHR33204:SF18">
    <property type="entry name" value="TRANSCRIPTIONAL REGULATORY PROTEIN"/>
    <property type="match status" value="1"/>
</dbReference>
<reference evidence="5 6" key="1">
    <citation type="submission" date="2020-12" db="EMBL/GenBank/DDBJ databases">
        <title>Draft genome sequences of nine environmental bacterial isolates colonizing plastic.</title>
        <authorList>
            <person name="Borre I."/>
            <person name="Sonnenschein E.C."/>
        </authorList>
    </citation>
    <scope>NUCLEOTIDE SEQUENCE [LARGE SCALE GENOMIC DNA]</scope>
    <source>
        <strain evidence="5 6">IB30</strain>
    </source>
</reference>
<dbReference type="InterPro" id="IPR036527">
    <property type="entry name" value="SCP2_sterol-bd_dom_sf"/>
</dbReference>
<organism evidence="5 6">
    <name type="scientific">Paraglaciecola chathamensis</name>
    <dbReference type="NCBI Taxonomy" id="368405"/>
    <lineage>
        <taxon>Bacteria</taxon>
        <taxon>Pseudomonadati</taxon>
        <taxon>Pseudomonadota</taxon>
        <taxon>Gammaproteobacteria</taxon>
        <taxon>Alteromonadales</taxon>
        <taxon>Alteromonadaceae</taxon>
        <taxon>Paraglaciecola</taxon>
    </lineage>
</organism>
<comment type="caution">
    <text evidence="5">The sequence shown here is derived from an EMBL/GenBank/DDBJ whole genome shotgun (WGS) entry which is preliminary data.</text>
</comment>
<keyword evidence="3" id="KW-0804">Transcription</keyword>
<feature type="domain" description="HTH hxlR-type" evidence="4">
    <location>
        <begin position="1"/>
        <end position="94"/>
    </location>
</feature>
<dbReference type="InterPro" id="IPR036390">
    <property type="entry name" value="WH_DNA-bd_sf"/>
</dbReference>
<gene>
    <name evidence="5" type="ORF">JEU11_10215</name>
</gene>
<dbReference type="InterPro" id="IPR036388">
    <property type="entry name" value="WH-like_DNA-bd_sf"/>
</dbReference>
<dbReference type="RefSeq" id="WP_191866744.1">
    <property type="nucleotide sequence ID" value="NZ_JAEILT010000013.1"/>
</dbReference>
<dbReference type="SUPFAM" id="SSF46785">
    <property type="entry name" value="Winged helix' DNA-binding domain"/>
    <property type="match status" value="1"/>
</dbReference>
<dbReference type="PROSITE" id="PS51118">
    <property type="entry name" value="HTH_HXLR"/>
    <property type="match status" value="1"/>
</dbReference>
<evidence type="ECO:0000256" key="3">
    <source>
        <dbReference type="ARBA" id="ARBA00023163"/>
    </source>
</evidence>
<sequence length="223" mass="26011">MSAAFLCNKWTLLIFRELLFGSTNFNDISRGVPRMSRTLLSNRLKELVNIGLITRLEKQGTGQVDYVLTKPGKALESVVFSMASWGQEWLETEPSLENIDGSFLMWDIRRNVRIHEDLPNLFIAHFFLTDMPENKSEYWLIFEHGQVDLCYVDRGFKPDVHIEVSARELTKIWMGWEDFNAAVEDHRLKFKGPKKYTEIAEYWLGCSTLAHIKKREKHLLVAE</sequence>
<proteinExistence type="predicted"/>
<evidence type="ECO:0000256" key="1">
    <source>
        <dbReference type="ARBA" id="ARBA00023015"/>
    </source>
</evidence>
<evidence type="ECO:0000256" key="2">
    <source>
        <dbReference type="ARBA" id="ARBA00023125"/>
    </source>
</evidence>
<dbReference type="CDD" id="cd00090">
    <property type="entry name" value="HTH_ARSR"/>
    <property type="match status" value="1"/>
</dbReference>
<dbReference type="InterPro" id="IPR011991">
    <property type="entry name" value="ArsR-like_HTH"/>
</dbReference>